<dbReference type="AlphaFoldDB" id="A0AAD6ENJ9"/>
<dbReference type="GO" id="GO:0006457">
    <property type="term" value="P:protein folding"/>
    <property type="evidence" value="ECO:0007669"/>
    <property type="project" value="InterPro"/>
</dbReference>
<dbReference type="CDD" id="cd01926">
    <property type="entry name" value="cyclophilin_ABH_like"/>
    <property type="match status" value="1"/>
</dbReference>
<evidence type="ECO:0000256" key="3">
    <source>
        <dbReference type="ARBA" id="ARBA00007365"/>
    </source>
</evidence>
<dbReference type="GO" id="GO:0003755">
    <property type="term" value="F:peptidyl-prolyl cis-trans isomerase activity"/>
    <property type="evidence" value="ECO:0007669"/>
    <property type="project" value="UniProtKB-UniRule"/>
</dbReference>
<dbReference type="Gene3D" id="2.40.100.10">
    <property type="entry name" value="Cyclophilin-like"/>
    <property type="match status" value="1"/>
</dbReference>
<dbReference type="Proteomes" id="UP001210211">
    <property type="component" value="Unassembled WGS sequence"/>
</dbReference>
<keyword evidence="6 8" id="KW-0697">Rotamase</keyword>
<dbReference type="PANTHER" id="PTHR11071">
    <property type="entry name" value="PEPTIDYL-PROLYL CIS-TRANS ISOMERASE"/>
    <property type="match status" value="1"/>
</dbReference>
<dbReference type="PROSITE" id="PS50072">
    <property type="entry name" value="CSA_PPIASE_2"/>
    <property type="match status" value="1"/>
</dbReference>
<keyword evidence="7 8" id="KW-0413">Isomerase</keyword>
<dbReference type="GO" id="GO:0005737">
    <property type="term" value="C:cytoplasm"/>
    <property type="evidence" value="ECO:0007669"/>
    <property type="project" value="TreeGrafter"/>
</dbReference>
<comment type="catalytic activity">
    <reaction evidence="1 8">
        <text>[protein]-peptidylproline (omega=180) = [protein]-peptidylproline (omega=0)</text>
        <dbReference type="Rhea" id="RHEA:16237"/>
        <dbReference type="Rhea" id="RHEA-COMP:10747"/>
        <dbReference type="Rhea" id="RHEA-COMP:10748"/>
        <dbReference type="ChEBI" id="CHEBI:83833"/>
        <dbReference type="ChEBI" id="CHEBI:83834"/>
        <dbReference type="EC" id="5.2.1.8"/>
    </reaction>
</comment>
<evidence type="ECO:0000259" key="9">
    <source>
        <dbReference type="PROSITE" id="PS50072"/>
    </source>
</evidence>
<organism evidence="10 11">
    <name type="scientific">Rhynchospora tenuis</name>
    <dbReference type="NCBI Taxonomy" id="198213"/>
    <lineage>
        <taxon>Eukaryota</taxon>
        <taxon>Viridiplantae</taxon>
        <taxon>Streptophyta</taxon>
        <taxon>Embryophyta</taxon>
        <taxon>Tracheophyta</taxon>
        <taxon>Spermatophyta</taxon>
        <taxon>Magnoliopsida</taxon>
        <taxon>Liliopsida</taxon>
        <taxon>Poales</taxon>
        <taxon>Cyperaceae</taxon>
        <taxon>Cyperoideae</taxon>
        <taxon>Rhynchosporeae</taxon>
        <taxon>Rhynchospora</taxon>
    </lineage>
</organism>
<evidence type="ECO:0000256" key="2">
    <source>
        <dbReference type="ARBA" id="ARBA00002388"/>
    </source>
</evidence>
<dbReference type="Pfam" id="PF00160">
    <property type="entry name" value="Pro_isomerase"/>
    <property type="match status" value="1"/>
</dbReference>
<evidence type="ECO:0000256" key="1">
    <source>
        <dbReference type="ARBA" id="ARBA00000971"/>
    </source>
</evidence>
<reference evidence="10 11" key="1">
    <citation type="journal article" date="2022" name="Cell">
        <title>Repeat-based holocentromeres influence genome architecture and karyotype evolution.</title>
        <authorList>
            <person name="Hofstatter P.G."/>
            <person name="Thangavel G."/>
            <person name="Lux T."/>
            <person name="Neumann P."/>
            <person name="Vondrak T."/>
            <person name="Novak P."/>
            <person name="Zhang M."/>
            <person name="Costa L."/>
            <person name="Castellani M."/>
            <person name="Scott A."/>
            <person name="Toegelov H."/>
            <person name="Fuchs J."/>
            <person name="Mata-Sucre Y."/>
            <person name="Dias Y."/>
            <person name="Vanzela A.L.L."/>
            <person name="Huettel B."/>
            <person name="Almeida C.C.S."/>
            <person name="Simkova H."/>
            <person name="Souza G."/>
            <person name="Pedrosa-Harand A."/>
            <person name="Macas J."/>
            <person name="Mayer K.F.X."/>
            <person name="Houben A."/>
            <person name="Marques A."/>
        </authorList>
    </citation>
    <scope>NUCLEOTIDE SEQUENCE [LARGE SCALE GENOMIC DNA]</scope>
    <source>
        <strain evidence="10">RhyTen1mFocal</strain>
    </source>
</reference>
<dbReference type="PRINTS" id="PR00153">
    <property type="entry name" value="CSAPPISMRASE"/>
</dbReference>
<sequence>MASNPRVFFDMAVGGAPAGRIVMELYADVVPRTAENFRALCTGEKGKGKSGKPLHYKGSTFHRVIPQFMCQGGDFTAGNGTGGESIYGEKFKDEAFVRKHTEPGILSMANAGPNTNGSQFFICTVPTPWLDGKHVVFGKVVEGMDVVKAIEKVGSQSGKCSRPVVIADCGQLS</sequence>
<comment type="similarity">
    <text evidence="3 8">Belongs to the cyclophilin-type PPIase family.</text>
</comment>
<dbReference type="EC" id="5.2.1.8" evidence="4 8"/>
<dbReference type="InterPro" id="IPR002130">
    <property type="entry name" value="Cyclophilin-type_PPIase_dom"/>
</dbReference>
<dbReference type="GO" id="GO:0016018">
    <property type="term" value="F:cyclosporin A binding"/>
    <property type="evidence" value="ECO:0007669"/>
    <property type="project" value="TreeGrafter"/>
</dbReference>
<evidence type="ECO:0000256" key="8">
    <source>
        <dbReference type="RuleBase" id="RU363019"/>
    </source>
</evidence>
<dbReference type="InterPro" id="IPR024936">
    <property type="entry name" value="Cyclophilin-type_PPIase"/>
</dbReference>
<comment type="caution">
    <text evidence="10">The sequence shown here is derived from an EMBL/GenBank/DDBJ whole genome shotgun (WGS) entry which is preliminary data.</text>
</comment>
<accession>A0AAD6ENJ9</accession>
<dbReference type="PIRSF" id="PIRSF001467">
    <property type="entry name" value="Peptidylpro_ismrse"/>
    <property type="match status" value="1"/>
</dbReference>
<evidence type="ECO:0000313" key="10">
    <source>
        <dbReference type="EMBL" id="KAJ3690736.1"/>
    </source>
</evidence>
<gene>
    <name evidence="10" type="ORF">LUZ61_019900</name>
</gene>
<dbReference type="EMBL" id="JAMRDG010000002">
    <property type="protein sequence ID" value="KAJ3690736.1"/>
    <property type="molecule type" value="Genomic_DNA"/>
</dbReference>
<proteinExistence type="inferred from homology"/>
<name>A0AAD6ENJ9_9POAL</name>
<dbReference type="InterPro" id="IPR029000">
    <property type="entry name" value="Cyclophilin-like_dom_sf"/>
</dbReference>
<evidence type="ECO:0000256" key="5">
    <source>
        <dbReference type="ARBA" id="ARBA00021047"/>
    </source>
</evidence>
<comment type="function">
    <text evidence="2 8">PPIases accelerate the folding of proteins. It catalyzes the cis-trans isomerization of proline imidic peptide bonds in oligopeptides.</text>
</comment>
<evidence type="ECO:0000256" key="7">
    <source>
        <dbReference type="ARBA" id="ARBA00023235"/>
    </source>
</evidence>
<keyword evidence="11" id="KW-1185">Reference proteome</keyword>
<evidence type="ECO:0000256" key="6">
    <source>
        <dbReference type="ARBA" id="ARBA00023110"/>
    </source>
</evidence>
<evidence type="ECO:0000313" key="11">
    <source>
        <dbReference type="Proteomes" id="UP001210211"/>
    </source>
</evidence>
<dbReference type="PROSITE" id="PS00170">
    <property type="entry name" value="CSA_PPIASE_1"/>
    <property type="match status" value="1"/>
</dbReference>
<dbReference type="FunFam" id="2.40.100.10:FF:000002">
    <property type="entry name" value="Peptidyl-prolyl cis-trans isomerase"/>
    <property type="match status" value="1"/>
</dbReference>
<evidence type="ECO:0000256" key="4">
    <source>
        <dbReference type="ARBA" id="ARBA00013194"/>
    </source>
</evidence>
<feature type="domain" description="PPIase cyclophilin-type" evidence="9">
    <location>
        <begin position="8"/>
        <end position="171"/>
    </location>
</feature>
<dbReference type="SUPFAM" id="SSF50891">
    <property type="entry name" value="Cyclophilin-like"/>
    <property type="match status" value="1"/>
</dbReference>
<dbReference type="InterPro" id="IPR020892">
    <property type="entry name" value="Cyclophilin-type_PPIase_CS"/>
</dbReference>
<dbReference type="PANTHER" id="PTHR11071:SF561">
    <property type="entry name" value="PEPTIDYL-PROLYL CIS-TRANS ISOMERASE D-RELATED"/>
    <property type="match status" value="1"/>
</dbReference>
<protein>
    <recommendedName>
        <fullName evidence="5 8">Peptidyl-prolyl cis-trans isomerase</fullName>
        <shortName evidence="8">PPIase</shortName>
        <ecNumber evidence="4 8">5.2.1.8</ecNumber>
    </recommendedName>
</protein>